<comment type="caution">
    <text evidence="3">The sequence shown here is derived from an EMBL/GenBank/DDBJ whole genome shotgun (WGS) entry which is preliminary data.</text>
</comment>
<dbReference type="SUPFAM" id="SSF47226">
    <property type="entry name" value="Histidine-containing phosphotransfer domain, HPT domain"/>
    <property type="match status" value="1"/>
</dbReference>
<feature type="domain" description="HPt" evidence="2">
    <location>
        <begin position="5"/>
        <end position="110"/>
    </location>
</feature>
<dbReference type="Gene3D" id="1.20.120.160">
    <property type="entry name" value="HPT domain"/>
    <property type="match status" value="1"/>
</dbReference>
<dbReference type="Proteomes" id="UP001302274">
    <property type="component" value="Unassembled WGS sequence"/>
</dbReference>
<name>A0ABU5VY61_9BACT</name>
<reference evidence="3 4" key="1">
    <citation type="submission" date="2023-11" db="EMBL/GenBank/DDBJ databases">
        <title>A Novel Polar Bacteriovorax (B. antarcticus) Isolated from the Biocrust in Antarctica.</title>
        <authorList>
            <person name="Mun W."/>
            <person name="Choi S.Y."/>
            <person name="Mitchell R.J."/>
        </authorList>
    </citation>
    <scope>NUCLEOTIDE SEQUENCE [LARGE SCALE GENOMIC DNA]</scope>
    <source>
        <strain evidence="3 4">PP10</strain>
    </source>
</reference>
<keyword evidence="4" id="KW-1185">Reference proteome</keyword>
<protein>
    <recommendedName>
        <fullName evidence="2">HPt domain-containing protein</fullName>
    </recommendedName>
</protein>
<dbReference type="InterPro" id="IPR008207">
    <property type="entry name" value="Sig_transdc_His_kin_Hpt_dom"/>
</dbReference>
<comment type="caution">
    <text evidence="1">Lacks conserved residue(s) required for the propagation of feature annotation.</text>
</comment>
<evidence type="ECO:0000313" key="3">
    <source>
        <dbReference type="EMBL" id="MEA9358014.1"/>
    </source>
</evidence>
<gene>
    <name evidence="3" type="ORF">SHI21_17410</name>
</gene>
<accession>A0ABU5VY61</accession>
<dbReference type="InterPro" id="IPR036641">
    <property type="entry name" value="HPT_dom_sf"/>
</dbReference>
<proteinExistence type="predicted"/>
<evidence type="ECO:0000313" key="4">
    <source>
        <dbReference type="Proteomes" id="UP001302274"/>
    </source>
</evidence>
<evidence type="ECO:0000256" key="1">
    <source>
        <dbReference type="PROSITE-ProRule" id="PRU00110"/>
    </source>
</evidence>
<dbReference type="RefSeq" id="WP_323578239.1">
    <property type="nucleotide sequence ID" value="NZ_JAYGJQ010000002.1"/>
</dbReference>
<dbReference type="EMBL" id="JAYGJQ010000002">
    <property type="protein sequence ID" value="MEA9358014.1"/>
    <property type="molecule type" value="Genomic_DNA"/>
</dbReference>
<sequence>MSMLNDPSMKEIILDFCVEAEGLFDQLEHSLEAAEENPGNTKELEKFGQIIDRIMGAAKSIGASEIATFCELGKVIGYKSSQIKDVPLIEVVVAILFDSLHMLRKMITALKEGNDRSMQNLNTKAFGTRLNWLSAKFKDIDRASCAIETNGNLSQNSIDDLMQSLGL</sequence>
<organism evidence="3 4">
    <name type="scientific">Bacteriovorax antarcticus</name>
    <dbReference type="NCBI Taxonomy" id="3088717"/>
    <lineage>
        <taxon>Bacteria</taxon>
        <taxon>Pseudomonadati</taxon>
        <taxon>Bdellovibrionota</taxon>
        <taxon>Bacteriovoracia</taxon>
        <taxon>Bacteriovoracales</taxon>
        <taxon>Bacteriovoracaceae</taxon>
        <taxon>Bacteriovorax</taxon>
    </lineage>
</organism>
<dbReference type="PROSITE" id="PS50894">
    <property type="entry name" value="HPT"/>
    <property type="match status" value="1"/>
</dbReference>
<evidence type="ECO:0000259" key="2">
    <source>
        <dbReference type="PROSITE" id="PS50894"/>
    </source>
</evidence>